<feature type="domain" description="Zinc finger CGNR" evidence="2">
    <location>
        <begin position="171"/>
        <end position="212"/>
    </location>
</feature>
<organism evidence="3 4">
    <name type="scientific">Streptomyces fildesensis</name>
    <dbReference type="NCBI Taxonomy" id="375757"/>
    <lineage>
        <taxon>Bacteria</taxon>
        <taxon>Bacillati</taxon>
        <taxon>Actinomycetota</taxon>
        <taxon>Actinomycetes</taxon>
        <taxon>Kitasatosporales</taxon>
        <taxon>Streptomycetaceae</taxon>
        <taxon>Streptomyces</taxon>
    </lineage>
</organism>
<dbReference type="PANTHER" id="PTHR35525">
    <property type="entry name" value="BLL6575 PROTEIN"/>
    <property type="match status" value="1"/>
</dbReference>
<gene>
    <name evidence="3" type="ORF">ACIGXA_28925</name>
</gene>
<protein>
    <submittedName>
        <fullName evidence="3">CGNR zinc finger domain-containing protein</fullName>
    </submittedName>
</protein>
<feature type="region of interest" description="Disordered" evidence="1">
    <location>
        <begin position="90"/>
        <end position="110"/>
    </location>
</feature>
<keyword evidence="4" id="KW-1185">Reference proteome</keyword>
<accession>A0ABW8CDL1</accession>
<dbReference type="InterPro" id="IPR010852">
    <property type="entry name" value="ABATE"/>
</dbReference>
<dbReference type="Pfam" id="PF11706">
    <property type="entry name" value="zf-CGNR"/>
    <property type="match status" value="1"/>
</dbReference>
<dbReference type="RefSeq" id="WP_399654955.1">
    <property type="nucleotide sequence ID" value="NZ_JBITYG010000009.1"/>
</dbReference>
<sequence length="218" mass="23042">MTVTASSELRFDTGRVSLDLLATVTGRLSDEPVDRLDSPRRLTEWLYGTGLVPSGTAVAADAAWLGRFLVLRDVLRRVVATQLAAATPAAALPSGSREVPEEPPPTTPAAADVSRLNAAALAAPPAPSARSAPDGTLVRTLAAQPDCGALLAAVARDAVELLTDPAARAQLRQCEGESCSLVYLDASRGRRRRWCSSEICGNRERVARHRRRAVAAQA</sequence>
<dbReference type="InterPro" id="IPR023286">
    <property type="entry name" value="ABATE_dom_sf"/>
</dbReference>
<evidence type="ECO:0000259" key="2">
    <source>
        <dbReference type="Pfam" id="PF11706"/>
    </source>
</evidence>
<evidence type="ECO:0000313" key="4">
    <source>
        <dbReference type="Proteomes" id="UP001614394"/>
    </source>
</evidence>
<dbReference type="Pfam" id="PF07336">
    <property type="entry name" value="ABATE"/>
    <property type="match status" value="1"/>
</dbReference>
<proteinExistence type="predicted"/>
<dbReference type="SUPFAM" id="SSF160904">
    <property type="entry name" value="Jann2411-like"/>
    <property type="match status" value="1"/>
</dbReference>
<name>A0ABW8CDL1_9ACTN</name>
<dbReference type="InterPro" id="IPR021005">
    <property type="entry name" value="Znf_CGNR"/>
</dbReference>
<reference evidence="3 4" key="1">
    <citation type="submission" date="2024-10" db="EMBL/GenBank/DDBJ databases">
        <title>The Natural Products Discovery Center: Release of the First 8490 Sequenced Strains for Exploring Actinobacteria Biosynthetic Diversity.</title>
        <authorList>
            <person name="Kalkreuter E."/>
            <person name="Kautsar S.A."/>
            <person name="Yang D."/>
            <person name="Bader C.D."/>
            <person name="Teijaro C.N."/>
            <person name="Fluegel L."/>
            <person name="Davis C.M."/>
            <person name="Simpson J.R."/>
            <person name="Lauterbach L."/>
            <person name="Steele A.D."/>
            <person name="Gui C."/>
            <person name="Meng S."/>
            <person name="Li G."/>
            <person name="Viehrig K."/>
            <person name="Ye F."/>
            <person name="Su P."/>
            <person name="Kiefer A.F."/>
            <person name="Nichols A."/>
            <person name="Cepeda A.J."/>
            <person name="Yan W."/>
            <person name="Fan B."/>
            <person name="Jiang Y."/>
            <person name="Adhikari A."/>
            <person name="Zheng C.-J."/>
            <person name="Schuster L."/>
            <person name="Cowan T.M."/>
            <person name="Smanski M.J."/>
            <person name="Chevrette M.G."/>
            <person name="De Carvalho L.P.S."/>
            <person name="Shen B."/>
        </authorList>
    </citation>
    <scope>NUCLEOTIDE SEQUENCE [LARGE SCALE GENOMIC DNA]</scope>
    <source>
        <strain evidence="3 4">NPDC053399</strain>
    </source>
</reference>
<dbReference type="Gene3D" id="1.10.3300.10">
    <property type="entry name" value="Jann2411-like domain"/>
    <property type="match status" value="1"/>
</dbReference>
<dbReference type="Proteomes" id="UP001614394">
    <property type="component" value="Unassembled WGS sequence"/>
</dbReference>
<comment type="caution">
    <text evidence="3">The sequence shown here is derived from an EMBL/GenBank/DDBJ whole genome shotgun (WGS) entry which is preliminary data.</text>
</comment>
<dbReference type="PANTHER" id="PTHR35525:SF3">
    <property type="entry name" value="BLL6575 PROTEIN"/>
    <property type="match status" value="1"/>
</dbReference>
<dbReference type="EMBL" id="JBITYG010000009">
    <property type="protein sequence ID" value="MFI9104543.1"/>
    <property type="molecule type" value="Genomic_DNA"/>
</dbReference>
<evidence type="ECO:0000313" key="3">
    <source>
        <dbReference type="EMBL" id="MFI9104543.1"/>
    </source>
</evidence>
<evidence type="ECO:0000256" key="1">
    <source>
        <dbReference type="SAM" id="MobiDB-lite"/>
    </source>
</evidence>